<protein>
    <submittedName>
        <fullName evidence="6">HU family DNA-binding protein</fullName>
    </submittedName>
</protein>
<dbReference type="PANTHER" id="PTHR33175:SF2">
    <property type="entry name" value="INTEGRATION HOST FACTOR SUBUNIT ALPHA"/>
    <property type="match status" value="1"/>
</dbReference>
<feature type="transmembrane region" description="Helical" evidence="5">
    <location>
        <begin position="255"/>
        <end position="276"/>
    </location>
</feature>
<evidence type="ECO:0000313" key="6">
    <source>
        <dbReference type="EMBL" id="MCF2564378.1"/>
    </source>
</evidence>
<dbReference type="Gene3D" id="3.10.350.10">
    <property type="entry name" value="LysM domain"/>
    <property type="match status" value="1"/>
</dbReference>
<accession>A0ABS9CJB7</accession>
<dbReference type="EMBL" id="JADYTN010000022">
    <property type="protein sequence ID" value="MCF2564378.1"/>
    <property type="molecule type" value="Genomic_DNA"/>
</dbReference>
<keyword evidence="5" id="KW-0472">Membrane</keyword>
<dbReference type="InterPro" id="IPR000119">
    <property type="entry name" value="Hist_DNA-bd"/>
</dbReference>
<feature type="compositionally biased region" description="Basic and acidic residues" evidence="4">
    <location>
        <begin position="317"/>
        <end position="327"/>
    </location>
</feature>
<feature type="region of interest" description="Disordered" evidence="4">
    <location>
        <begin position="173"/>
        <end position="234"/>
    </location>
</feature>
<evidence type="ECO:0000256" key="3">
    <source>
        <dbReference type="RuleBase" id="RU003939"/>
    </source>
</evidence>
<keyword evidence="2 6" id="KW-0238">DNA-binding</keyword>
<evidence type="ECO:0000313" key="7">
    <source>
        <dbReference type="Proteomes" id="UP001200470"/>
    </source>
</evidence>
<dbReference type="InterPro" id="IPR036779">
    <property type="entry name" value="LysM_dom_sf"/>
</dbReference>
<keyword evidence="7" id="KW-1185">Reference proteome</keyword>
<dbReference type="InterPro" id="IPR018392">
    <property type="entry name" value="LysM"/>
</dbReference>
<keyword evidence="5" id="KW-1133">Transmembrane helix</keyword>
<evidence type="ECO:0000256" key="4">
    <source>
        <dbReference type="SAM" id="MobiDB-lite"/>
    </source>
</evidence>
<dbReference type="GO" id="GO:0003677">
    <property type="term" value="F:DNA binding"/>
    <property type="evidence" value="ECO:0007669"/>
    <property type="project" value="UniProtKB-KW"/>
</dbReference>
<feature type="region of interest" description="Disordered" evidence="4">
    <location>
        <begin position="315"/>
        <end position="339"/>
    </location>
</feature>
<dbReference type="PANTHER" id="PTHR33175">
    <property type="entry name" value="DNA-BINDING PROTEIN HU"/>
    <property type="match status" value="1"/>
</dbReference>
<name>A0ABS9CJB7_9BACT</name>
<feature type="region of interest" description="Disordered" evidence="4">
    <location>
        <begin position="115"/>
        <end position="161"/>
    </location>
</feature>
<dbReference type="SUPFAM" id="SSF47729">
    <property type="entry name" value="IHF-like DNA-binding proteins"/>
    <property type="match status" value="1"/>
</dbReference>
<dbReference type="SMART" id="SM00411">
    <property type="entry name" value="BHL"/>
    <property type="match status" value="1"/>
</dbReference>
<sequence>MNKLTLNNIAKVLVEKNGLEPKEAMMFTTAMFDLIHDRLNEEGIVKVKGLGTFKMIRVEARESINVRTGERVLIDSHAKITFTPDAVMKELVNKPFSQFETVVLNDDVEFTDMKSEETTDETNNSEQSESLVDVVSEGGTPEPAPEPAPEPVAEVAPEPAPVVAPEPVAEVAPEPAPVVAPEPVAEPTPEPAPVVAPEPVAEPTPEPAPVVAPEPTREVPEPTVPSADEESEENTSAVQTCYEEDEEESHWHRNIGWAFLVLVLMAASAVGGYLYGVGQIPSQTAMADTVSAVKVNPVVTDTLVNDSLKADSVAVKTEAKHEDKAASEEQPQEKTSQNLHDKYAEMDARVRTGAYKITGLDREVKVRAGDNLKRIARRELGSDDMVCYIEVFNKMNASAELKEGQTIKIPALKLKKKKQRDN</sequence>
<comment type="caution">
    <text evidence="6">The sequence shown here is derived from an EMBL/GenBank/DDBJ whole genome shotgun (WGS) entry which is preliminary data.</text>
</comment>
<evidence type="ECO:0000256" key="5">
    <source>
        <dbReference type="SAM" id="Phobius"/>
    </source>
</evidence>
<reference evidence="6 7" key="1">
    <citation type="submission" date="2020-12" db="EMBL/GenBank/DDBJ databases">
        <title>Whole genome sequences of gut porcine anaerobes.</title>
        <authorList>
            <person name="Kubasova T."/>
            <person name="Jahodarova E."/>
            <person name="Rychlik I."/>
        </authorList>
    </citation>
    <scope>NUCLEOTIDE SEQUENCE [LARGE SCALE GENOMIC DNA]</scope>
    <source>
        <strain evidence="6 7">An925</strain>
    </source>
</reference>
<dbReference type="Pfam" id="PF00216">
    <property type="entry name" value="Bac_DNA_binding"/>
    <property type="match status" value="1"/>
</dbReference>
<proteinExistence type="inferred from homology"/>
<feature type="compositionally biased region" description="Low complexity" evidence="4">
    <location>
        <begin position="121"/>
        <end position="130"/>
    </location>
</feature>
<evidence type="ECO:0000256" key="2">
    <source>
        <dbReference type="ARBA" id="ARBA00023125"/>
    </source>
</evidence>
<dbReference type="InterPro" id="IPR010992">
    <property type="entry name" value="IHF-like_DNA-bd_dom_sf"/>
</dbReference>
<dbReference type="Gene3D" id="4.10.520.10">
    <property type="entry name" value="IHF-like DNA-binding proteins"/>
    <property type="match status" value="1"/>
</dbReference>
<comment type="similarity">
    <text evidence="1 3">Belongs to the bacterial histone-like protein family.</text>
</comment>
<feature type="compositionally biased region" description="Pro residues" evidence="4">
    <location>
        <begin position="174"/>
        <end position="212"/>
    </location>
</feature>
<dbReference type="Proteomes" id="UP001200470">
    <property type="component" value="Unassembled WGS sequence"/>
</dbReference>
<evidence type="ECO:0000256" key="1">
    <source>
        <dbReference type="ARBA" id="ARBA00010529"/>
    </source>
</evidence>
<dbReference type="RefSeq" id="WP_301638411.1">
    <property type="nucleotide sequence ID" value="NZ_JADYTN010000022.1"/>
</dbReference>
<gene>
    <name evidence="6" type="ORF">I6E12_09665</name>
</gene>
<organism evidence="6 7">
    <name type="scientific">Xylanibacter brevis</name>
    <dbReference type="NCBI Taxonomy" id="83231"/>
    <lineage>
        <taxon>Bacteria</taxon>
        <taxon>Pseudomonadati</taxon>
        <taxon>Bacteroidota</taxon>
        <taxon>Bacteroidia</taxon>
        <taxon>Bacteroidales</taxon>
        <taxon>Prevotellaceae</taxon>
        <taxon>Xylanibacter</taxon>
    </lineage>
</organism>
<dbReference type="CDD" id="cd00118">
    <property type="entry name" value="LysM"/>
    <property type="match status" value="1"/>
</dbReference>
<keyword evidence="5" id="KW-0812">Transmembrane</keyword>